<evidence type="ECO:0000313" key="1">
    <source>
        <dbReference type="EMBL" id="OXM14294.1"/>
    </source>
</evidence>
<dbReference type="PANTHER" id="PTHR39180">
    <property type="match status" value="1"/>
</dbReference>
<keyword evidence="2" id="KW-1185">Reference proteome</keyword>
<comment type="caution">
    <text evidence="1">The sequence shown here is derived from an EMBL/GenBank/DDBJ whole genome shotgun (WGS) entry which is preliminary data.</text>
</comment>
<dbReference type="AlphaFoldDB" id="A0A229NX27"/>
<sequence length="145" mass="15874">MSDNQSTPAVATQEPASVQQRDILDQLMKPEVQESLTVLVDNLPKLAEIVTLMTKSYDVAKSLATDKVLINDFGGGIGEMVKPIVDKTKTVAQAAIEAGDQASNENTSVGLFGLLRMLKDPNVQRTLRFTQAFLENLNEKQKNQN</sequence>
<evidence type="ECO:0008006" key="3">
    <source>
        <dbReference type="Google" id="ProtNLM"/>
    </source>
</evidence>
<dbReference type="EMBL" id="NMUQ01000002">
    <property type="protein sequence ID" value="OXM14294.1"/>
    <property type="molecule type" value="Genomic_DNA"/>
</dbReference>
<name>A0A229NX27_9BACL</name>
<proteinExistence type="predicted"/>
<reference evidence="1 2" key="1">
    <citation type="submission" date="2017-07" db="EMBL/GenBank/DDBJ databases">
        <title>Paenibacillus herberti R33 genome sequencing and assembly.</title>
        <authorList>
            <person name="Su W."/>
        </authorList>
    </citation>
    <scope>NUCLEOTIDE SEQUENCE [LARGE SCALE GENOMIC DNA]</scope>
    <source>
        <strain evidence="1 2">R33</strain>
    </source>
</reference>
<gene>
    <name evidence="1" type="ORF">CGZ75_15170</name>
</gene>
<accession>A0A229NX27</accession>
<dbReference type="InterPro" id="IPR012440">
    <property type="entry name" value="DUF1641"/>
</dbReference>
<protein>
    <recommendedName>
        <fullName evidence="3">DUF1641 domain-containing protein</fullName>
    </recommendedName>
</protein>
<evidence type="ECO:0000313" key="2">
    <source>
        <dbReference type="Proteomes" id="UP000215145"/>
    </source>
</evidence>
<dbReference type="PANTHER" id="PTHR39180:SF2">
    <property type="entry name" value="DUF1641 DOMAIN-CONTAINING PROTEIN"/>
    <property type="match status" value="1"/>
</dbReference>
<dbReference type="RefSeq" id="WP_089525118.1">
    <property type="nucleotide sequence ID" value="NZ_NMUQ01000002.1"/>
</dbReference>
<dbReference type="OrthoDB" id="2374761at2"/>
<dbReference type="Pfam" id="PF07849">
    <property type="entry name" value="DUF1641"/>
    <property type="match status" value="1"/>
</dbReference>
<organism evidence="1 2">
    <name type="scientific">Paenibacillus herberti</name>
    <dbReference type="NCBI Taxonomy" id="1619309"/>
    <lineage>
        <taxon>Bacteria</taxon>
        <taxon>Bacillati</taxon>
        <taxon>Bacillota</taxon>
        <taxon>Bacilli</taxon>
        <taxon>Bacillales</taxon>
        <taxon>Paenibacillaceae</taxon>
        <taxon>Paenibacillus</taxon>
    </lineage>
</organism>
<dbReference type="Proteomes" id="UP000215145">
    <property type="component" value="Unassembled WGS sequence"/>
</dbReference>